<protein>
    <submittedName>
        <fullName evidence="1">Uncharacterized protein</fullName>
    </submittedName>
</protein>
<reference evidence="1 2" key="1">
    <citation type="journal article" date="2023" name="Hortic Res">
        <title>Pangenome of water caltrop reveals structural variations and asymmetric subgenome divergence after allopolyploidization.</title>
        <authorList>
            <person name="Zhang X."/>
            <person name="Chen Y."/>
            <person name="Wang L."/>
            <person name="Yuan Y."/>
            <person name="Fang M."/>
            <person name="Shi L."/>
            <person name="Lu R."/>
            <person name="Comes H.P."/>
            <person name="Ma Y."/>
            <person name="Chen Y."/>
            <person name="Huang G."/>
            <person name="Zhou Y."/>
            <person name="Zheng Z."/>
            <person name="Qiu Y."/>
        </authorList>
    </citation>
    <scope>NUCLEOTIDE SEQUENCE [LARGE SCALE GENOMIC DNA]</scope>
    <source>
        <tissue evidence="1">Roots</tissue>
    </source>
</reference>
<proteinExistence type="predicted"/>
<evidence type="ECO:0000313" key="1">
    <source>
        <dbReference type="EMBL" id="KAK4764385.1"/>
    </source>
</evidence>
<keyword evidence="2" id="KW-1185">Reference proteome</keyword>
<name>A0AAN7KBV2_9MYRT</name>
<dbReference type="AlphaFoldDB" id="A0AAN7KBV2"/>
<comment type="caution">
    <text evidence="1">The sequence shown here is derived from an EMBL/GenBank/DDBJ whole genome shotgun (WGS) entry which is preliminary data.</text>
</comment>
<sequence>MFCFLSLCASLPAFPPYGRFLVAPPSPSPALLSPASCPFCGVSPFLDEAQSQTTPHLYIINSLCISRYGFRKKLLLEDSRLVVHRNDIHCALLTSFSCPPRRMCRRLRKGNSARGGGRNLASLLFSEIALRLRRTAGEVRRKGSGGFR</sequence>
<accession>A0AAN7KBV2</accession>
<dbReference type="Proteomes" id="UP001345219">
    <property type="component" value="Chromosome 11"/>
</dbReference>
<gene>
    <name evidence="1" type="ORF">SAY87_013823</name>
</gene>
<organism evidence="1 2">
    <name type="scientific">Trapa incisa</name>
    <dbReference type="NCBI Taxonomy" id="236973"/>
    <lineage>
        <taxon>Eukaryota</taxon>
        <taxon>Viridiplantae</taxon>
        <taxon>Streptophyta</taxon>
        <taxon>Embryophyta</taxon>
        <taxon>Tracheophyta</taxon>
        <taxon>Spermatophyta</taxon>
        <taxon>Magnoliopsida</taxon>
        <taxon>eudicotyledons</taxon>
        <taxon>Gunneridae</taxon>
        <taxon>Pentapetalae</taxon>
        <taxon>rosids</taxon>
        <taxon>malvids</taxon>
        <taxon>Myrtales</taxon>
        <taxon>Lythraceae</taxon>
        <taxon>Trapa</taxon>
    </lineage>
</organism>
<dbReference type="EMBL" id="JAXIOK010000008">
    <property type="protein sequence ID" value="KAK4764385.1"/>
    <property type="molecule type" value="Genomic_DNA"/>
</dbReference>
<evidence type="ECO:0000313" key="2">
    <source>
        <dbReference type="Proteomes" id="UP001345219"/>
    </source>
</evidence>